<evidence type="ECO:0008006" key="4">
    <source>
        <dbReference type="Google" id="ProtNLM"/>
    </source>
</evidence>
<dbReference type="EMBL" id="CP073767">
    <property type="protein sequence ID" value="UWZ50536.1"/>
    <property type="molecule type" value="Genomic_DNA"/>
</dbReference>
<evidence type="ECO:0000256" key="1">
    <source>
        <dbReference type="SAM" id="SignalP"/>
    </source>
</evidence>
<evidence type="ECO:0000313" key="2">
    <source>
        <dbReference type="EMBL" id="UWZ50536.1"/>
    </source>
</evidence>
<dbReference type="KEGG" id="daur:Daura_27310"/>
<evidence type="ECO:0000313" key="3">
    <source>
        <dbReference type="Proteomes" id="UP001058003"/>
    </source>
</evidence>
<dbReference type="AlphaFoldDB" id="A0A9Q9I7G3"/>
<proteinExistence type="predicted"/>
<sequence length="151" mass="16601">MMIGRHRVRALTATLGLLATTALALVVPGTAHAGCVAGTEFTHSLTVNGTVYVTENPVNGTCNDNNYYQTYFTSQFAGWRASEHIQNDGEWESHYGGYDTNSYYLSYTDNNSHSLITLCLDNGSVWYCGWGSNYTYTSGFDHTYSGVNTGF</sequence>
<name>A0A9Q9I7G3_9ACTN</name>
<feature type="chain" id="PRO_5040246409" description="Secreted protein" evidence="1">
    <location>
        <begin position="34"/>
        <end position="151"/>
    </location>
</feature>
<feature type="signal peptide" evidence="1">
    <location>
        <begin position="1"/>
        <end position="33"/>
    </location>
</feature>
<organism evidence="2 3">
    <name type="scientific">Dactylosporangium aurantiacum</name>
    <dbReference type="NCBI Taxonomy" id="35754"/>
    <lineage>
        <taxon>Bacteria</taxon>
        <taxon>Bacillati</taxon>
        <taxon>Actinomycetota</taxon>
        <taxon>Actinomycetes</taxon>
        <taxon>Micromonosporales</taxon>
        <taxon>Micromonosporaceae</taxon>
        <taxon>Dactylosporangium</taxon>
    </lineage>
</organism>
<dbReference type="Proteomes" id="UP001058003">
    <property type="component" value="Chromosome"/>
</dbReference>
<accession>A0A9Q9I7G3</accession>
<dbReference type="RefSeq" id="WP_033357405.1">
    <property type="nucleotide sequence ID" value="NZ_CP073767.1"/>
</dbReference>
<reference evidence="2" key="1">
    <citation type="submission" date="2021-04" db="EMBL/GenBank/DDBJ databases">
        <title>Dactylosporangium aurantiacum NRRL B-8018 full assembly.</title>
        <authorList>
            <person name="Hartkoorn R.C."/>
            <person name="Beaudoing E."/>
            <person name="Hot D."/>
        </authorList>
    </citation>
    <scope>NUCLEOTIDE SEQUENCE</scope>
    <source>
        <strain evidence="2">NRRL B-8018</strain>
    </source>
</reference>
<protein>
    <recommendedName>
        <fullName evidence="4">Secreted protein</fullName>
    </recommendedName>
</protein>
<gene>
    <name evidence="2" type="ORF">Daura_27310</name>
</gene>
<keyword evidence="1" id="KW-0732">Signal</keyword>
<dbReference type="OrthoDB" id="3387888at2"/>
<keyword evidence="3" id="KW-1185">Reference proteome</keyword>